<keyword evidence="9" id="KW-1185">Reference proteome</keyword>
<dbReference type="InterPro" id="IPR001810">
    <property type="entry name" value="F-box_dom"/>
</dbReference>
<dbReference type="SUPFAM" id="SSF81383">
    <property type="entry name" value="F-box domain"/>
    <property type="match status" value="1"/>
</dbReference>
<keyword evidence="2" id="KW-0600">Photoreceptor protein</keyword>
<dbReference type="Pfam" id="PF12937">
    <property type="entry name" value="F-box-like"/>
    <property type="match status" value="1"/>
</dbReference>
<gene>
    <name evidence="8" type="ORF">SI7747_13016735</name>
</gene>
<feature type="region of interest" description="Disordered" evidence="6">
    <location>
        <begin position="155"/>
        <end position="176"/>
    </location>
</feature>
<name>A0A7I8JLI9_SPIIN</name>
<accession>A0A7I8JLI9</accession>
<dbReference type="GO" id="GO:0009637">
    <property type="term" value="P:response to blue light"/>
    <property type="evidence" value="ECO:0007669"/>
    <property type="project" value="TreeGrafter"/>
</dbReference>
<evidence type="ECO:0000256" key="3">
    <source>
        <dbReference type="ARBA" id="ARBA00022606"/>
    </source>
</evidence>
<evidence type="ECO:0000259" key="7">
    <source>
        <dbReference type="PROSITE" id="PS50112"/>
    </source>
</evidence>
<keyword evidence="1" id="KW-0880">Kelch repeat</keyword>
<dbReference type="Proteomes" id="UP001189122">
    <property type="component" value="Unassembled WGS sequence"/>
</dbReference>
<dbReference type="EMBL" id="LR743600">
    <property type="protein sequence ID" value="CAA2631089.1"/>
    <property type="molecule type" value="Genomic_DNA"/>
</dbReference>
<dbReference type="Pfam" id="PF24681">
    <property type="entry name" value="Kelch_KLHDC2_KLHL20_DRC7"/>
    <property type="match status" value="1"/>
</dbReference>
<dbReference type="GO" id="GO:0019005">
    <property type="term" value="C:SCF ubiquitin ligase complex"/>
    <property type="evidence" value="ECO:0007669"/>
    <property type="project" value="TreeGrafter"/>
</dbReference>
<proteinExistence type="predicted"/>
<evidence type="ECO:0000256" key="5">
    <source>
        <dbReference type="ARBA" id="ARBA00023170"/>
    </source>
</evidence>
<dbReference type="AlphaFoldDB" id="A0A7I8JLI9"/>
<dbReference type="GO" id="GO:0005829">
    <property type="term" value="C:cytosol"/>
    <property type="evidence" value="ECO:0007669"/>
    <property type="project" value="TreeGrafter"/>
</dbReference>
<sequence>MEWDSDWEEEEEEMVGEREEEGYLLGSGGPFLFSIGDLPESASFGFVVCDALELDYPIIYVNTTFEKVTGYRAEEVLGRNCRFLQCRGAFAQRRHTMVDPSVVAEMHRKDGAPLTNRLTLTPIYGDDDLITHVIAVQVFTEAKLDLDPLPTASAKAARGRRGRRRRGAISEDPPAASPRDIAAVGLVCKRFYELSRNEHLWRLVCRNAWGWESVQALEAAAAPPGGKRQPLRWERLARELTTLEAVAWRRLSVGGVVEPSRCNFSTCAVGNRVVLFGGEGVNMQPMNDTFVLDLGATRPEWRPVNVASPPPGRWGHTLSSLNGSRLVVFGGCGTQGLLNDVFLLDLDAKSPTWRDISGLSPPPARSWHSSCTLDGSTLLVTGGCADAGVLLNDTFTLDLTAENTATWKEILPSGTATAATAWKEKPPPRLGHTLSVYGGRKVLMFGGLAKSGPLRLRSSDVFTLDLAQEEPCWRCITGSAMPGAGTPRLSPGGACSSSGVRRGLHSASQLYVLDPAEEEPRWRILTVPGRPPRFAWGHSTCVVGGTRIVVLGGRPGRSGCSVSSTSSLSRASAREGAWLAGRRRRRPMCSFPSHRQMTLIHSHLPLAVWSTDLPSCFISPCDYLYKIYPHGPTQSTLGPDPPAILVALGTAGPEGL</sequence>
<dbReference type="EMBL" id="CACRZD030000013">
    <property type="protein sequence ID" value="CAA6670332.1"/>
    <property type="molecule type" value="Genomic_DNA"/>
</dbReference>
<evidence type="ECO:0000313" key="8">
    <source>
        <dbReference type="EMBL" id="CAA2631089.1"/>
    </source>
</evidence>
<dbReference type="GO" id="GO:0009881">
    <property type="term" value="F:photoreceptor activity"/>
    <property type="evidence" value="ECO:0007669"/>
    <property type="project" value="UniProtKB-KW"/>
</dbReference>
<organism evidence="8">
    <name type="scientific">Spirodela intermedia</name>
    <name type="common">Intermediate duckweed</name>
    <dbReference type="NCBI Taxonomy" id="51605"/>
    <lineage>
        <taxon>Eukaryota</taxon>
        <taxon>Viridiplantae</taxon>
        <taxon>Streptophyta</taxon>
        <taxon>Embryophyta</taxon>
        <taxon>Tracheophyta</taxon>
        <taxon>Spermatophyta</taxon>
        <taxon>Magnoliopsida</taxon>
        <taxon>Liliopsida</taxon>
        <taxon>Araceae</taxon>
        <taxon>Lemnoideae</taxon>
        <taxon>Spirodela</taxon>
    </lineage>
</organism>
<dbReference type="PANTHER" id="PTHR46175:SF5">
    <property type="entry name" value="ADAGIO PROTEIN 1"/>
    <property type="match status" value="1"/>
</dbReference>
<dbReference type="NCBIfam" id="TIGR00229">
    <property type="entry name" value="sensory_box"/>
    <property type="match status" value="1"/>
</dbReference>
<evidence type="ECO:0000256" key="4">
    <source>
        <dbReference type="ARBA" id="ARBA00022991"/>
    </source>
</evidence>
<dbReference type="GO" id="GO:0007623">
    <property type="term" value="P:circadian rhythm"/>
    <property type="evidence" value="ECO:0007669"/>
    <property type="project" value="TreeGrafter"/>
</dbReference>
<dbReference type="CDD" id="cd00130">
    <property type="entry name" value="PAS"/>
    <property type="match status" value="1"/>
</dbReference>
<dbReference type="InterPro" id="IPR036047">
    <property type="entry name" value="F-box-like_dom_sf"/>
</dbReference>
<protein>
    <recommendedName>
        <fullName evidence="7">PAS domain-containing protein</fullName>
    </recommendedName>
</protein>
<dbReference type="PANTHER" id="PTHR46175">
    <property type="entry name" value="BACTERIOOPSIN TRANSCRIPTIONAL ACTIVATOR"/>
    <property type="match status" value="1"/>
</dbReference>
<dbReference type="Pfam" id="PF13426">
    <property type="entry name" value="PAS_9"/>
    <property type="match status" value="1"/>
</dbReference>
<feature type="region of interest" description="Disordered" evidence="6">
    <location>
        <begin position="1"/>
        <end position="21"/>
    </location>
</feature>
<reference evidence="8 9" key="1">
    <citation type="submission" date="2019-12" db="EMBL/GenBank/DDBJ databases">
        <authorList>
            <person name="Scholz U."/>
            <person name="Mascher M."/>
            <person name="Fiebig A."/>
        </authorList>
    </citation>
    <scope>NUCLEOTIDE SEQUENCE</scope>
</reference>
<dbReference type="GO" id="GO:0005634">
    <property type="term" value="C:nucleus"/>
    <property type="evidence" value="ECO:0007669"/>
    <property type="project" value="TreeGrafter"/>
</dbReference>
<feature type="domain" description="PAS" evidence="7">
    <location>
        <begin position="58"/>
        <end position="80"/>
    </location>
</feature>
<dbReference type="InterPro" id="IPR015915">
    <property type="entry name" value="Kelch-typ_b-propeller"/>
</dbReference>
<keyword evidence="3" id="KW-0716">Sensory transduction</keyword>
<keyword evidence="5" id="KW-0675">Receptor</keyword>
<dbReference type="SUPFAM" id="SSF117281">
    <property type="entry name" value="Kelch motif"/>
    <property type="match status" value="2"/>
</dbReference>
<evidence type="ECO:0000313" key="9">
    <source>
        <dbReference type="Proteomes" id="UP001189122"/>
    </source>
</evidence>
<evidence type="ECO:0000256" key="6">
    <source>
        <dbReference type="SAM" id="MobiDB-lite"/>
    </source>
</evidence>
<dbReference type="InterPro" id="IPR000014">
    <property type="entry name" value="PAS"/>
</dbReference>
<evidence type="ECO:0000256" key="1">
    <source>
        <dbReference type="ARBA" id="ARBA00022441"/>
    </source>
</evidence>
<keyword evidence="4" id="KW-0157">Chromophore</keyword>
<evidence type="ECO:0000256" key="2">
    <source>
        <dbReference type="ARBA" id="ARBA00022543"/>
    </source>
</evidence>
<dbReference type="Gene3D" id="2.120.10.80">
    <property type="entry name" value="Kelch-type beta propeller"/>
    <property type="match status" value="2"/>
</dbReference>
<dbReference type="InterPro" id="IPR035965">
    <property type="entry name" value="PAS-like_dom_sf"/>
</dbReference>
<dbReference type="SUPFAM" id="SSF55785">
    <property type="entry name" value="PYP-like sensor domain (PAS domain)"/>
    <property type="match status" value="1"/>
</dbReference>
<dbReference type="Gene3D" id="3.30.450.20">
    <property type="entry name" value="PAS domain"/>
    <property type="match status" value="1"/>
</dbReference>
<dbReference type="PROSITE" id="PS50112">
    <property type="entry name" value="PAS"/>
    <property type="match status" value="1"/>
</dbReference>
<feature type="compositionally biased region" description="Basic residues" evidence="6">
    <location>
        <begin position="157"/>
        <end position="167"/>
    </location>
</feature>